<keyword evidence="3" id="KW-1185">Reference proteome</keyword>
<name>A0A2I0LD15_PUNGR</name>
<protein>
    <submittedName>
        <fullName evidence="2">Uncharacterized protein</fullName>
    </submittedName>
</protein>
<evidence type="ECO:0000256" key="1">
    <source>
        <dbReference type="SAM" id="MobiDB-lite"/>
    </source>
</evidence>
<dbReference type="AlphaFoldDB" id="A0A2I0LD15"/>
<evidence type="ECO:0000313" key="2">
    <source>
        <dbReference type="EMBL" id="PKI78564.1"/>
    </source>
</evidence>
<organism evidence="2 3">
    <name type="scientific">Punica granatum</name>
    <name type="common">Pomegranate</name>
    <dbReference type="NCBI Taxonomy" id="22663"/>
    <lineage>
        <taxon>Eukaryota</taxon>
        <taxon>Viridiplantae</taxon>
        <taxon>Streptophyta</taxon>
        <taxon>Embryophyta</taxon>
        <taxon>Tracheophyta</taxon>
        <taxon>Spermatophyta</taxon>
        <taxon>Magnoliopsida</taxon>
        <taxon>eudicotyledons</taxon>
        <taxon>Gunneridae</taxon>
        <taxon>Pentapetalae</taxon>
        <taxon>rosids</taxon>
        <taxon>malvids</taxon>
        <taxon>Myrtales</taxon>
        <taxon>Lythraceae</taxon>
        <taxon>Punica</taxon>
    </lineage>
</organism>
<gene>
    <name evidence="2" type="ORF">CRG98_001036</name>
</gene>
<comment type="caution">
    <text evidence="2">The sequence shown here is derived from an EMBL/GenBank/DDBJ whole genome shotgun (WGS) entry which is preliminary data.</text>
</comment>
<evidence type="ECO:0000313" key="3">
    <source>
        <dbReference type="Proteomes" id="UP000233551"/>
    </source>
</evidence>
<sequence length="151" mass="16518">MTAGAARTCHPGNPSHRPIGHGHTISPPTSPTQTPLSLSFSLSLALSSVFLVSFQFLSLPLSLPLVSLKELSTAPAASPVGWRCQFLCSDFPRWWLDPRTLAVGSGGDSGLYYSLPRVIPTNQLMVYVHTFIEQEKLFKELDKPVNLVRLC</sequence>
<accession>A0A2I0LD15</accession>
<dbReference type="Proteomes" id="UP000233551">
    <property type="component" value="Unassembled WGS sequence"/>
</dbReference>
<proteinExistence type="predicted"/>
<dbReference type="EMBL" id="PGOL01000039">
    <property type="protein sequence ID" value="PKI78564.1"/>
    <property type="molecule type" value="Genomic_DNA"/>
</dbReference>
<reference evidence="2 3" key="1">
    <citation type="submission" date="2017-11" db="EMBL/GenBank/DDBJ databases">
        <title>De-novo sequencing of pomegranate (Punica granatum L.) genome.</title>
        <authorList>
            <person name="Akparov Z."/>
            <person name="Amiraslanov A."/>
            <person name="Hajiyeva S."/>
            <person name="Abbasov M."/>
            <person name="Kaur K."/>
            <person name="Hamwieh A."/>
            <person name="Solovyev V."/>
            <person name="Salamov A."/>
            <person name="Braich B."/>
            <person name="Kosarev P."/>
            <person name="Mahmoud A."/>
            <person name="Hajiyev E."/>
            <person name="Babayeva S."/>
            <person name="Izzatullayeva V."/>
            <person name="Mammadov A."/>
            <person name="Mammadov A."/>
            <person name="Sharifova S."/>
            <person name="Ojaghi J."/>
            <person name="Eynullazada K."/>
            <person name="Bayramov B."/>
            <person name="Abdulazimova A."/>
            <person name="Shahmuradov I."/>
        </authorList>
    </citation>
    <scope>NUCLEOTIDE SEQUENCE [LARGE SCALE GENOMIC DNA]</scope>
    <source>
        <strain evidence="3">cv. AG2017</strain>
        <tissue evidence="2">Leaf</tissue>
    </source>
</reference>
<feature type="region of interest" description="Disordered" evidence="1">
    <location>
        <begin position="1"/>
        <end position="31"/>
    </location>
</feature>